<dbReference type="InterPro" id="IPR050680">
    <property type="entry name" value="YpeA/RimI_acetyltransf"/>
</dbReference>
<dbReference type="GO" id="GO:0008999">
    <property type="term" value="F:protein-N-terminal-alanine acetyltransferase activity"/>
    <property type="evidence" value="ECO:0007669"/>
    <property type="project" value="UniProtKB-EC"/>
</dbReference>
<evidence type="ECO:0000256" key="1">
    <source>
        <dbReference type="ARBA" id="ARBA00005395"/>
    </source>
</evidence>
<comment type="caution">
    <text evidence="7">The sequence shown here is derived from an EMBL/GenBank/DDBJ whole genome shotgun (WGS) entry which is preliminary data.</text>
</comment>
<sequence>MELKHMELKDLPQVLDIEKLSYTNPWSKASFMYEITENPLATYLVAREGDKILGYGGIWIVLDEAHITTLAVHPAYRRNGVGKILLNALLEVAKNRKVRNIILEVRASNFPAQNLYQKFGFKPIGIRKKYYSRPEEDAIVMSLEIKEDT</sequence>
<comment type="similarity">
    <text evidence="1 5">Belongs to the acetyltransferase family. RimI subfamily.</text>
</comment>
<dbReference type="Pfam" id="PF00583">
    <property type="entry name" value="Acetyltransf_1"/>
    <property type="match status" value="1"/>
</dbReference>
<evidence type="ECO:0000259" key="6">
    <source>
        <dbReference type="PROSITE" id="PS51186"/>
    </source>
</evidence>
<dbReference type="InterPro" id="IPR006464">
    <property type="entry name" value="AcTrfase_RimI/Ard1"/>
</dbReference>
<proteinExistence type="inferred from homology"/>
<dbReference type="InterPro" id="IPR000182">
    <property type="entry name" value="GNAT_dom"/>
</dbReference>
<dbReference type="Proteomes" id="UP000187338">
    <property type="component" value="Unassembled WGS sequence"/>
</dbReference>
<dbReference type="Gene3D" id="3.40.630.30">
    <property type="match status" value="1"/>
</dbReference>
<dbReference type="PROSITE" id="PS51186">
    <property type="entry name" value="GNAT"/>
    <property type="match status" value="1"/>
</dbReference>
<comment type="subcellular location">
    <subcellularLocation>
        <location evidence="5">Cytoplasm</location>
    </subcellularLocation>
</comment>
<dbReference type="InterPro" id="IPR016181">
    <property type="entry name" value="Acyl_CoA_acyltransferase"/>
</dbReference>
<evidence type="ECO:0000256" key="2">
    <source>
        <dbReference type="ARBA" id="ARBA00022490"/>
    </source>
</evidence>
<evidence type="ECO:0000313" key="8">
    <source>
        <dbReference type="Proteomes" id="UP000187338"/>
    </source>
</evidence>
<dbReference type="RefSeq" id="WP_235837308.1">
    <property type="nucleotide sequence ID" value="NZ_BDJL01000142.1"/>
</dbReference>
<comment type="catalytic activity">
    <reaction evidence="5">
        <text>N-terminal L-alanyl-[ribosomal protein bS18] + acetyl-CoA = N-terminal N(alpha)-acetyl-L-alanyl-[ribosomal protein bS18] + CoA + H(+)</text>
        <dbReference type="Rhea" id="RHEA:43756"/>
        <dbReference type="Rhea" id="RHEA-COMP:10676"/>
        <dbReference type="Rhea" id="RHEA-COMP:10677"/>
        <dbReference type="ChEBI" id="CHEBI:15378"/>
        <dbReference type="ChEBI" id="CHEBI:57287"/>
        <dbReference type="ChEBI" id="CHEBI:57288"/>
        <dbReference type="ChEBI" id="CHEBI:64718"/>
        <dbReference type="ChEBI" id="CHEBI:83683"/>
        <dbReference type="EC" id="2.3.1.266"/>
    </reaction>
</comment>
<keyword evidence="8" id="KW-1185">Reference proteome</keyword>
<accession>A0A1L8D5V5</accession>
<protein>
    <recommendedName>
        <fullName evidence="5">[Ribosomal protein bS18]-alanine N-acetyltransferase</fullName>
        <ecNumber evidence="5">2.3.1.266</ecNumber>
    </recommendedName>
</protein>
<keyword evidence="2 5" id="KW-0963">Cytoplasm</keyword>
<dbReference type="GO" id="GO:0005737">
    <property type="term" value="C:cytoplasm"/>
    <property type="evidence" value="ECO:0007669"/>
    <property type="project" value="UniProtKB-SubCell"/>
</dbReference>
<reference evidence="8" key="1">
    <citation type="submission" date="2016-12" db="EMBL/GenBank/DDBJ databases">
        <title>Draft Genome Sequences od Carboxydothermus pertinax and islandicus, Hydrogenogenic Carboxydotrophic Bacteria.</title>
        <authorList>
            <person name="Fukuyama Y."/>
            <person name="Ohmae K."/>
            <person name="Yoneda Y."/>
            <person name="Yoshida T."/>
            <person name="Sako Y."/>
        </authorList>
    </citation>
    <scope>NUCLEOTIDE SEQUENCE [LARGE SCALE GENOMIC DNA]</scope>
    <source>
        <strain evidence="8">SET</strain>
    </source>
</reference>
<dbReference type="STRING" id="661089.ciss_24040"/>
<evidence type="ECO:0000256" key="5">
    <source>
        <dbReference type="RuleBase" id="RU363094"/>
    </source>
</evidence>
<keyword evidence="4" id="KW-0012">Acyltransferase</keyword>
<dbReference type="AlphaFoldDB" id="A0A1L8D5V5"/>
<keyword evidence="3 7" id="KW-0808">Transferase</keyword>
<name>A0A1L8D5V5_9THEO</name>
<dbReference type="NCBIfam" id="TIGR01575">
    <property type="entry name" value="rimI"/>
    <property type="match status" value="1"/>
</dbReference>
<evidence type="ECO:0000256" key="3">
    <source>
        <dbReference type="ARBA" id="ARBA00022679"/>
    </source>
</evidence>
<evidence type="ECO:0000313" key="7">
    <source>
        <dbReference type="EMBL" id="GAV26471.1"/>
    </source>
</evidence>
<evidence type="ECO:0000256" key="4">
    <source>
        <dbReference type="ARBA" id="ARBA00023315"/>
    </source>
</evidence>
<feature type="domain" description="N-acetyltransferase" evidence="6">
    <location>
        <begin position="1"/>
        <end position="146"/>
    </location>
</feature>
<dbReference type="PANTHER" id="PTHR43420">
    <property type="entry name" value="ACETYLTRANSFERASE"/>
    <property type="match status" value="1"/>
</dbReference>
<dbReference type="CDD" id="cd04301">
    <property type="entry name" value="NAT_SF"/>
    <property type="match status" value="1"/>
</dbReference>
<dbReference type="PANTHER" id="PTHR43420:SF44">
    <property type="entry name" value="ACETYLTRANSFERASE YPEA"/>
    <property type="match status" value="1"/>
</dbReference>
<dbReference type="SUPFAM" id="SSF55729">
    <property type="entry name" value="Acyl-CoA N-acyltransferases (Nat)"/>
    <property type="match status" value="1"/>
</dbReference>
<gene>
    <name evidence="7" type="ORF">ciss_24040</name>
</gene>
<dbReference type="EC" id="2.3.1.266" evidence="5"/>
<organism evidence="7 8">
    <name type="scientific">Carboxydothermus islandicus</name>
    <dbReference type="NCBI Taxonomy" id="661089"/>
    <lineage>
        <taxon>Bacteria</taxon>
        <taxon>Bacillati</taxon>
        <taxon>Bacillota</taxon>
        <taxon>Clostridia</taxon>
        <taxon>Thermoanaerobacterales</taxon>
        <taxon>Thermoanaerobacteraceae</taxon>
        <taxon>Carboxydothermus</taxon>
    </lineage>
</organism>
<dbReference type="EMBL" id="BDJL01000142">
    <property type="protein sequence ID" value="GAV26471.1"/>
    <property type="molecule type" value="Genomic_DNA"/>
</dbReference>
<comment type="function">
    <text evidence="5">Acetylates the N-terminal alanine of ribosomal protein bS18.</text>
</comment>